<evidence type="ECO:0000313" key="2">
    <source>
        <dbReference type="EMBL" id="TVU31778.1"/>
    </source>
</evidence>
<keyword evidence="3" id="KW-1185">Reference proteome</keyword>
<gene>
    <name evidence="2" type="ORF">EJB05_23479</name>
</gene>
<evidence type="ECO:0000256" key="1">
    <source>
        <dbReference type="SAM" id="MobiDB-lite"/>
    </source>
</evidence>
<name>A0A5J9V861_9POAL</name>
<dbReference type="Proteomes" id="UP000324897">
    <property type="component" value="Chromosome 1"/>
</dbReference>
<protein>
    <submittedName>
        <fullName evidence="2">Uncharacterized protein</fullName>
    </submittedName>
</protein>
<evidence type="ECO:0000313" key="3">
    <source>
        <dbReference type="Proteomes" id="UP000324897"/>
    </source>
</evidence>
<proteinExistence type="predicted"/>
<dbReference type="Gramene" id="TVU31778">
    <property type="protein sequence ID" value="TVU31778"/>
    <property type="gene ID" value="EJB05_23479"/>
</dbReference>
<feature type="region of interest" description="Disordered" evidence="1">
    <location>
        <begin position="116"/>
        <end position="136"/>
    </location>
</feature>
<comment type="caution">
    <text evidence="2">The sequence shown here is derived from an EMBL/GenBank/DDBJ whole genome shotgun (WGS) entry which is preliminary data.</text>
</comment>
<sequence length="173" mass="18736">MTKWHCSRQVLPPATPSSLTAHSGHCDRRPSRTTGLTSSSSPPLFPSVQSSSSLSLSPFSRAAIAVVASLLPRRRASHSRVSLPAAKRVNRREIDHGRSLSKFNVDVDFFLFETSPESTSSPPPFTGPPLPSDEVPSPASLHVHTCYGEHLHHSVKLVRALTFPLAASSRRNA</sequence>
<feature type="compositionally biased region" description="Low complexity" evidence="1">
    <location>
        <begin position="32"/>
        <end position="44"/>
    </location>
</feature>
<feature type="compositionally biased region" description="Pro residues" evidence="1">
    <location>
        <begin position="121"/>
        <end position="131"/>
    </location>
</feature>
<organism evidence="2 3">
    <name type="scientific">Eragrostis curvula</name>
    <name type="common">weeping love grass</name>
    <dbReference type="NCBI Taxonomy" id="38414"/>
    <lineage>
        <taxon>Eukaryota</taxon>
        <taxon>Viridiplantae</taxon>
        <taxon>Streptophyta</taxon>
        <taxon>Embryophyta</taxon>
        <taxon>Tracheophyta</taxon>
        <taxon>Spermatophyta</taxon>
        <taxon>Magnoliopsida</taxon>
        <taxon>Liliopsida</taxon>
        <taxon>Poales</taxon>
        <taxon>Poaceae</taxon>
        <taxon>PACMAD clade</taxon>
        <taxon>Chloridoideae</taxon>
        <taxon>Eragrostideae</taxon>
        <taxon>Eragrostidinae</taxon>
        <taxon>Eragrostis</taxon>
    </lineage>
</organism>
<dbReference type="EMBL" id="RWGY01000011">
    <property type="protein sequence ID" value="TVU31778.1"/>
    <property type="molecule type" value="Genomic_DNA"/>
</dbReference>
<feature type="non-terminal residue" evidence="2">
    <location>
        <position position="1"/>
    </location>
</feature>
<accession>A0A5J9V861</accession>
<dbReference type="AlphaFoldDB" id="A0A5J9V861"/>
<reference evidence="2 3" key="1">
    <citation type="journal article" date="2019" name="Sci. Rep.">
        <title>A high-quality genome of Eragrostis curvula grass provides insights into Poaceae evolution and supports new strategies to enhance forage quality.</title>
        <authorList>
            <person name="Carballo J."/>
            <person name="Santos B.A.C.M."/>
            <person name="Zappacosta D."/>
            <person name="Garbus I."/>
            <person name="Selva J.P."/>
            <person name="Gallo C.A."/>
            <person name="Diaz A."/>
            <person name="Albertini E."/>
            <person name="Caccamo M."/>
            <person name="Echenique V."/>
        </authorList>
    </citation>
    <scope>NUCLEOTIDE SEQUENCE [LARGE SCALE GENOMIC DNA]</scope>
    <source>
        <strain evidence="3">cv. Victoria</strain>
        <tissue evidence="2">Leaf</tissue>
    </source>
</reference>
<feature type="region of interest" description="Disordered" evidence="1">
    <location>
        <begin position="1"/>
        <end position="44"/>
    </location>
</feature>